<comment type="similarity">
    <text evidence="1">Belongs to the UPF0065 (bug) family.</text>
</comment>
<dbReference type="PANTHER" id="PTHR42928:SF5">
    <property type="entry name" value="BLR1237 PROTEIN"/>
    <property type="match status" value="1"/>
</dbReference>
<dbReference type="EMBL" id="NEVT01000003">
    <property type="protein sequence ID" value="OZI79846.1"/>
    <property type="molecule type" value="Genomic_DNA"/>
</dbReference>
<evidence type="ECO:0000256" key="1">
    <source>
        <dbReference type="ARBA" id="ARBA00006987"/>
    </source>
</evidence>
<dbReference type="PIRSF" id="PIRSF017082">
    <property type="entry name" value="YflP"/>
    <property type="match status" value="1"/>
</dbReference>
<name>A0A261W0E9_9BORD</name>
<comment type="caution">
    <text evidence="2">The sequence shown here is derived from an EMBL/GenBank/DDBJ whole genome shotgun (WGS) entry which is preliminary data.</text>
</comment>
<dbReference type="AlphaFoldDB" id="A0A261W0E9"/>
<evidence type="ECO:0000313" key="3">
    <source>
        <dbReference type="Proteomes" id="UP000215633"/>
    </source>
</evidence>
<dbReference type="Gene3D" id="3.40.190.150">
    <property type="entry name" value="Bordetella uptake gene, domain 1"/>
    <property type="match status" value="1"/>
</dbReference>
<dbReference type="Pfam" id="PF03401">
    <property type="entry name" value="TctC"/>
    <property type="match status" value="1"/>
</dbReference>
<dbReference type="SUPFAM" id="SSF53850">
    <property type="entry name" value="Periplasmic binding protein-like II"/>
    <property type="match status" value="1"/>
</dbReference>
<dbReference type="RefSeq" id="WP_094806327.1">
    <property type="nucleotide sequence ID" value="NZ_NEVT01000003.1"/>
</dbReference>
<dbReference type="InterPro" id="IPR005064">
    <property type="entry name" value="BUG"/>
</dbReference>
<organism evidence="2 3">
    <name type="scientific">Bordetella genomosp. 2</name>
    <dbReference type="NCBI Taxonomy" id="1983456"/>
    <lineage>
        <taxon>Bacteria</taxon>
        <taxon>Pseudomonadati</taxon>
        <taxon>Pseudomonadota</taxon>
        <taxon>Betaproteobacteria</taxon>
        <taxon>Burkholderiales</taxon>
        <taxon>Alcaligenaceae</taxon>
        <taxon>Bordetella</taxon>
    </lineage>
</organism>
<proteinExistence type="inferred from homology"/>
<evidence type="ECO:0000313" key="2">
    <source>
        <dbReference type="EMBL" id="OZI79846.1"/>
    </source>
</evidence>
<sequence length="339" mass="36124">MVNAVSVDEKNAPARRRFMGLLGGATLAGLGPLRTARAAAGWPTQPIRLVVGYPPGGGTDTVARLLAEQFSRSLGQQVVVENRPGASGTIATQQVVRSAPDGYTLLFATASPLTGAPLTMKGLQYDPMADLAPITLVGNGPFILVANPAFPPNTLPELVEYARQHPGEVNYASPGNSTANYFFCELLNMDAGIKTVNVPYKGSSALVNDLIGGYVQYTLETPGTTLPLIRQGKLKALAILHDRRLAKAPEIPTTAEAGYPQLLGGSWYGLLAPAGTPRPILDKVQQATVAALATPAMRTALEERDVLAQGNTPEQFRQFIEAEYRRWKDVTGRLGIKPQ</sequence>
<evidence type="ECO:0008006" key="4">
    <source>
        <dbReference type="Google" id="ProtNLM"/>
    </source>
</evidence>
<dbReference type="Proteomes" id="UP000215633">
    <property type="component" value="Unassembled WGS sequence"/>
</dbReference>
<dbReference type="Gene3D" id="3.40.190.10">
    <property type="entry name" value="Periplasmic binding protein-like II"/>
    <property type="match status" value="1"/>
</dbReference>
<reference evidence="3" key="1">
    <citation type="submission" date="2017-05" db="EMBL/GenBank/DDBJ databases">
        <title>Complete and WGS of Bordetella genogroups.</title>
        <authorList>
            <person name="Spilker T."/>
            <person name="Lipuma J."/>
        </authorList>
    </citation>
    <scope>NUCLEOTIDE SEQUENCE [LARGE SCALE GENOMIC DNA]</scope>
    <source>
        <strain evidence="3">AU8256</strain>
    </source>
</reference>
<dbReference type="PANTHER" id="PTHR42928">
    <property type="entry name" value="TRICARBOXYLATE-BINDING PROTEIN"/>
    <property type="match status" value="1"/>
</dbReference>
<accession>A0A261W0E9</accession>
<dbReference type="CDD" id="cd13578">
    <property type="entry name" value="PBP2_Bug27"/>
    <property type="match status" value="1"/>
</dbReference>
<gene>
    <name evidence="2" type="ORF">CAL24_07985</name>
</gene>
<keyword evidence="3" id="KW-1185">Reference proteome</keyword>
<dbReference type="InterPro" id="IPR042100">
    <property type="entry name" value="Bug_dom1"/>
</dbReference>
<protein>
    <recommendedName>
        <fullName evidence="4">ABC transporter substrate-binding protein</fullName>
    </recommendedName>
</protein>